<dbReference type="PANTHER" id="PTHR45825:SF11">
    <property type="entry name" value="ALPHA AMYLASE DOMAIN-CONTAINING PROTEIN"/>
    <property type="match status" value="1"/>
</dbReference>
<sequence length="477" mass="53209">MLVVTPELNGSTALSKGGRIAPQVKAGGLADMATFLVDELSREVDVHVALPDFRRLAPIDGRKTSHRLHLCKGSEFTRRGRVYADERASELRAALAFQREIVHNVIPRVRPDIIHCNDWMTALVPAAARMMGIPSLFSLHGLRNEWCTLAEVEDRGLDLEPCWQNLFFSHYPKEYYERNRGTSLNFLATAVHASDYVNTVSEGFLKELVAGQVGTPEISGVLRQKLESGRASGILNAPCASYSPVTDPALPVTYDAAGHRAGKRENKLALQQATGLELDPEAPVFFWPSRLDPHQKGCQILAEILYRVVSDYWGLGAQFVFVADGPFYRHFRHIAEFHGLEHRIAVTPFKEGLSRLGYAGSDFCLMPSSFEPCGLAQMIALRYGSLPIVHRTGGLADTVRHIHGTSHVGNGFVFEHHDTKGLRWAIDEAIRFFLLPEHQRARDVSRVMRENTFSSGPTVQKYLEIYQTLCPRAGDVR</sequence>
<dbReference type="Pfam" id="PF13692">
    <property type="entry name" value="Glyco_trans_1_4"/>
    <property type="match status" value="1"/>
</dbReference>
<dbReference type="PANTHER" id="PTHR45825">
    <property type="entry name" value="GRANULE-BOUND STARCH SYNTHASE 1, CHLOROPLASTIC/AMYLOPLASTIC"/>
    <property type="match status" value="1"/>
</dbReference>
<protein>
    <recommendedName>
        <fullName evidence="2">starch synthase</fullName>
        <ecNumber evidence="2">2.4.1.21</ecNumber>
    </recommendedName>
</protein>
<keyword evidence="3" id="KW-0328">Glycosyltransferase</keyword>
<evidence type="ECO:0000256" key="1">
    <source>
        <dbReference type="ARBA" id="ARBA00001478"/>
    </source>
</evidence>
<dbReference type="Pfam" id="PF08323">
    <property type="entry name" value="Glyco_transf_5"/>
    <property type="match status" value="1"/>
</dbReference>
<comment type="caution">
    <text evidence="6">The sequence shown here is derived from an EMBL/GenBank/DDBJ whole genome shotgun (WGS) entry which is preliminary data.</text>
</comment>
<feature type="domain" description="Starch synthase catalytic" evidence="5">
    <location>
        <begin position="20"/>
        <end position="223"/>
    </location>
</feature>
<dbReference type="SUPFAM" id="SSF53756">
    <property type="entry name" value="UDP-Glycosyltransferase/glycogen phosphorylase"/>
    <property type="match status" value="1"/>
</dbReference>
<evidence type="ECO:0000313" key="7">
    <source>
        <dbReference type="Proteomes" id="UP001371305"/>
    </source>
</evidence>
<gene>
    <name evidence="6" type="ORF">WKV53_27845</name>
</gene>
<reference evidence="6 7" key="1">
    <citation type="submission" date="2024-04" db="EMBL/GenBank/DDBJ databases">
        <title>Luteolibacter sp. isolated from soil.</title>
        <authorList>
            <person name="An J."/>
        </authorList>
    </citation>
    <scope>NUCLEOTIDE SEQUENCE [LARGE SCALE GENOMIC DNA]</scope>
    <source>
        <strain evidence="6 7">Y139</strain>
    </source>
</reference>
<dbReference type="Gene3D" id="3.40.50.2000">
    <property type="entry name" value="Glycogen Phosphorylase B"/>
    <property type="match status" value="2"/>
</dbReference>
<evidence type="ECO:0000256" key="2">
    <source>
        <dbReference type="ARBA" id="ARBA00012588"/>
    </source>
</evidence>
<evidence type="ECO:0000256" key="4">
    <source>
        <dbReference type="ARBA" id="ARBA00022679"/>
    </source>
</evidence>
<keyword evidence="4" id="KW-0808">Transferase</keyword>
<dbReference type="EMBL" id="JBBUKT010000018">
    <property type="protein sequence ID" value="MEK7954362.1"/>
    <property type="molecule type" value="Genomic_DNA"/>
</dbReference>
<dbReference type="InterPro" id="IPR013534">
    <property type="entry name" value="Starch_synth_cat_dom"/>
</dbReference>
<proteinExistence type="predicted"/>
<evidence type="ECO:0000259" key="5">
    <source>
        <dbReference type="Pfam" id="PF08323"/>
    </source>
</evidence>
<organism evidence="6 7">
    <name type="scientific">Luteolibacter soli</name>
    <dbReference type="NCBI Taxonomy" id="3135280"/>
    <lineage>
        <taxon>Bacteria</taxon>
        <taxon>Pseudomonadati</taxon>
        <taxon>Verrucomicrobiota</taxon>
        <taxon>Verrucomicrobiia</taxon>
        <taxon>Verrucomicrobiales</taxon>
        <taxon>Verrucomicrobiaceae</taxon>
        <taxon>Luteolibacter</taxon>
    </lineage>
</organism>
<evidence type="ECO:0000256" key="3">
    <source>
        <dbReference type="ARBA" id="ARBA00022676"/>
    </source>
</evidence>
<dbReference type="EC" id="2.4.1.21" evidence="2"/>
<keyword evidence="7" id="KW-1185">Reference proteome</keyword>
<name>A0ABU9B523_9BACT</name>
<comment type="catalytic activity">
    <reaction evidence="1">
        <text>[(1-&gt;4)-alpha-D-glucosyl](n) + ADP-alpha-D-glucose = [(1-&gt;4)-alpha-D-glucosyl](n+1) + ADP + H(+)</text>
        <dbReference type="Rhea" id="RHEA:18189"/>
        <dbReference type="Rhea" id="RHEA-COMP:9584"/>
        <dbReference type="Rhea" id="RHEA-COMP:9587"/>
        <dbReference type="ChEBI" id="CHEBI:15378"/>
        <dbReference type="ChEBI" id="CHEBI:15444"/>
        <dbReference type="ChEBI" id="CHEBI:57498"/>
        <dbReference type="ChEBI" id="CHEBI:456216"/>
        <dbReference type="EC" id="2.4.1.21"/>
    </reaction>
</comment>
<evidence type="ECO:0000313" key="6">
    <source>
        <dbReference type="EMBL" id="MEK7954362.1"/>
    </source>
</evidence>
<accession>A0ABU9B523</accession>
<dbReference type="Proteomes" id="UP001371305">
    <property type="component" value="Unassembled WGS sequence"/>
</dbReference>